<evidence type="ECO:0000256" key="5">
    <source>
        <dbReference type="ARBA" id="ARBA00022670"/>
    </source>
</evidence>
<comment type="function">
    <text evidence="11">Vacuolar carboxypeptidase involved in degradation of small peptides. Digests preferentially peptides containing an aliphatic or hydrophobic residue in P1' position, as well as methionine, leucine or phenylalanine in P1 position of ester substrate.</text>
</comment>
<dbReference type="PANTHER" id="PTHR11802">
    <property type="entry name" value="SERINE PROTEASE FAMILY S10 SERINE CARBOXYPEPTIDASE"/>
    <property type="match status" value="1"/>
</dbReference>
<name>A0A8H6EIT2_9HELO</name>
<feature type="signal peptide" evidence="15">
    <location>
        <begin position="1"/>
        <end position="15"/>
    </location>
</feature>
<protein>
    <recommendedName>
        <fullName evidence="13">Carboxypeptidase</fullName>
        <ecNumber evidence="13">3.4.16.-</ecNumber>
    </recommendedName>
</protein>
<evidence type="ECO:0000259" key="16">
    <source>
        <dbReference type="Pfam" id="PF05388"/>
    </source>
</evidence>
<dbReference type="Pfam" id="PF05388">
    <property type="entry name" value="Carbpep_Y_N"/>
    <property type="match status" value="1"/>
</dbReference>
<dbReference type="GO" id="GO:0006508">
    <property type="term" value="P:proteolysis"/>
    <property type="evidence" value="ECO:0007669"/>
    <property type="project" value="UniProtKB-KW"/>
</dbReference>
<dbReference type="Proteomes" id="UP000531561">
    <property type="component" value="Unassembled WGS sequence"/>
</dbReference>
<evidence type="ECO:0000256" key="10">
    <source>
        <dbReference type="ARBA" id="ARBA00023180"/>
    </source>
</evidence>
<evidence type="ECO:0000256" key="11">
    <source>
        <dbReference type="ARBA" id="ARBA00025622"/>
    </source>
</evidence>
<gene>
    <name evidence="17" type="ORF">Bfra_005276</name>
</gene>
<evidence type="ECO:0000256" key="3">
    <source>
        <dbReference type="ARBA" id="ARBA00022554"/>
    </source>
</evidence>
<keyword evidence="6 15" id="KW-0732">Signal</keyword>
<feature type="chain" id="PRO_5034136947" description="Carboxypeptidase" evidence="15">
    <location>
        <begin position="16"/>
        <end position="1089"/>
    </location>
</feature>
<dbReference type="AlphaFoldDB" id="A0A8H6EIT2"/>
<comment type="catalytic activity">
    <reaction evidence="12">
        <text>Release of a C-terminal amino acid with broad specificity.</text>
        <dbReference type="EC" id="3.4.16.5"/>
    </reaction>
</comment>
<dbReference type="PRINTS" id="PR00724">
    <property type="entry name" value="CRBOXYPTASEC"/>
</dbReference>
<evidence type="ECO:0000256" key="9">
    <source>
        <dbReference type="ARBA" id="ARBA00023157"/>
    </source>
</evidence>
<dbReference type="PROSITE" id="PS00131">
    <property type="entry name" value="CARBOXYPEPT_SER_SER"/>
    <property type="match status" value="1"/>
</dbReference>
<evidence type="ECO:0000256" key="6">
    <source>
        <dbReference type="ARBA" id="ARBA00022729"/>
    </source>
</evidence>
<dbReference type="InterPro" id="IPR001563">
    <property type="entry name" value="Peptidase_S10"/>
</dbReference>
<keyword evidence="4 13" id="KW-0121">Carboxypeptidase</keyword>
<dbReference type="InterPro" id="IPR029058">
    <property type="entry name" value="AB_hydrolase_fold"/>
</dbReference>
<dbReference type="EC" id="3.4.16.-" evidence="13"/>
<dbReference type="PANTHER" id="PTHR11802:SF113">
    <property type="entry name" value="SERINE CARBOXYPEPTIDASE CTSA-4.1"/>
    <property type="match status" value="1"/>
</dbReference>
<evidence type="ECO:0000256" key="15">
    <source>
        <dbReference type="SAM" id="SignalP"/>
    </source>
</evidence>
<dbReference type="OrthoDB" id="443318at2759"/>
<dbReference type="FunFam" id="1.10.287.410:FF:000001">
    <property type="entry name" value="Carboxypeptidase Y"/>
    <property type="match status" value="1"/>
</dbReference>
<keyword evidence="10" id="KW-0325">Glycoprotein</keyword>
<dbReference type="Pfam" id="PF00450">
    <property type="entry name" value="Peptidase_S10"/>
    <property type="match status" value="2"/>
</dbReference>
<dbReference type="Gene3D" id="1.10.287.410">
    <property type="match status" value="1"/>
</dbReference>
<dbReference type="GeneID" id="59259352"/>
<evidence type="ECO:0000256" key="1">
    <source>
        <dbReference type="ARBA" id="ARBA00004116"/>
    </source>
</evidence>
<proteinExistence type="inferred from homology"/>
<evidence type="ECO:0000256" key="14">
    <source>
        <dbReference type="SAM" id="MobiDB-lite"/>
    </source>
</evidence>
<keyword evidence="5 13" id="KW-0645">Protease</keyword>
<feature type="compositionally biased region" description="Basic residues" evidence="14">
    <location>
        <begin position="1073"/>
        <end position="1089"/>
    </location>
</feature>
<evidence type="ECO:0000256" key="13">
    <source>
        <dbReference type="RuleBase" id="RU361156"/>
    </source>
</evidence>
<dbReference type="GO" id="GO:0000328">
    <property type="term" value="C:fungal-type vacuole lumen"/>
    <property type="evidence" value="ECO:0007669"/>
    <property type="project" value="UniProtKB-ARBA"/>
</dbReference>
<reference evidence="17 18" key="1">
    <citation type="journal article" date="2020" name="Phytopathology">
        <title>A high-quality genome resource of Botrytis fragariae, a new and rapidly spreading fungal pathogen causing strawberry gray mold in the U.S.A.</title>
        <authorList>
            <person name="Wu Y."/>
            <person name="Saski C.A."/>
            <person name="Schnabel G."/>
            <person name="Xiao S."/>
            <person name="Hu M."/>
        </authorList>
    </citation>
    <scope>NUCLEOTIDE SEQUENCE [LARGE SCALE GENOMIC DNA]</scope>
    <source>
        <strain evidence="17 18">BVB16</strain>
    </source>
</reference>
<evidence type="ECO:0000256" key="7">
    <source>
        <dbReference type="ARBA" id="ARBA00022801"/>
    </source>
</evidence>
<evidence type="ECO:0000256" key="4">
    <source>
        <dbReference type="ARBA" id="ARBA00022645"/>
    </source>
</evidence>
<comment type="caution">
    <text evidence="17">The sequence shown here is derived from an EMBL/GenBank/DDBJ whole genome shotgun (WGS) entry which is preliminary data.</text>
</comment>
<keyword evidence="9" id="KW-1015">Disulfide bond</keyword>
<evidence type="ECO:0000313" key="17">
    <source>
        <dbReference type="EMBL" id="KAF5873809.1"/>
    </source>
</evidence>
<evidence type="ECO:0000313" key="18">
    <source>
        <dbReference type="Proteomes" id="UP000531561"/>
    </source>
</evidence>
<feature type="domain" description="Propeptide carboxypeptidase Y" evidence="16">
    <location>
        <begin position="1"/>
        <end position="104"/>
    </location>
</feature>
<keyword evidence="7 13" id="KW-0378">Hydrolase</keyword>
<keyword evidence="18" id="KW-1185">Reference proteome</keyword>
<dbReference type="SUPFAM" id="SSF53474">
    <property type="entry name" value="alpha/beta-Hydrolases"/>
    <property type="match status" value="2"/>
</dbReference>
<evidence type="ECO:0000256" key="2">
    <source>
        <dbReference type="ARBA" id="ARBA00009431"/>
    </source>
</evidence>
<evidence type="ECO:0000256" key="12">
    <source>
        <dbReference type="ARBA" id="ARBA00052076"/>
    </source>
</evidence>
<feature type="region of interest" description="Disordered" evidence="14">
    <location>
        <begin position="1064"/>
        <end position="1089"/>
    </location>
</feature>
<dbReference type="InterPro" id="IPR008442">
    <property type="entry name" value="Propeptide_carboxypepY"/>
</dbReference>
<dbReference type="RefSeq" id="XP_037192755.1">
    <property type="nucleotide sequence ID" value="XM_037335660.1"/>
</dbReference>
<comment type="subcellular location">
    <subcellularLocation>
        <location evidence="1">Vacuole</location>
    </subcellularLocation>
</comment>
<organism evidence="17 18">
    <name type="scientific">Botrytis fragariae</name>
    <dbReference type="NCBI Taxonomy" id="1964551"/>
    <lineage>
        <taxon>Eukaryota</taxon>
        <taxon>Fungi</taxon>
        <taxon>Dikarya</taxon>
        <taxon>Ascomycota</taxon>
        <taxon>Pezizomycotina</taxon>
        <taxon>Leotiomycetes</taxon>
        <taxon>Helotiales</taxon>
        <taxon>Sclerotiniaceae</taxon>
        <taxon>Botrytis</taxon>
    </lineage>
</organism>
<accession>A0A8H6EIT2</accession>
<evidence type="ECO:0000256" key="8">
    <source>
        <dbReference type="ARBA" id="ARBA00023145"/>
    </source>
</evidence>
<dbReference type="Gene3D" id="3.40.50.1820">
    <property type="entry name" value="alpha/beta hydrolase"/>
    <property type="match status" value="2"/>
</dbReference>
<sequence length="1089" mass="120581">MKLLASTVLMGAAAASIPQQQVLQNPFKSATKPVSDAWSKSMESLGQLTGSMKGMTAEAKAIWDEVSMLFPEAMEKATFFSQPKPHTRRPDSTWDYIVKGADIQSVWVENSEGEKEREIDGKLEQYNMRAKKVDPSKLGVDTVKQYSGYLDDEENDKHLFYWFFESRNDPKNDPVVLWLNGGPGCSSLTGLFLELGPSSIDKNLKLHNNPYSWNANASVIFLDQPVNVGYSYSGSSVSNTVAAGKDVYALLTLFFKQFPEYAKQDFHIAGESYAGHYIPVFTSEILSHKKRNINLKSVLIGNGLTDGLTQYEHYRPMACGEGGWPAVLGASECQAMDNALPRCQSLIQNCYDSESVWSCVPASIYCNNAMMGPYQRTGQNVYDVRGKCEDTSNLCYSALGWISEFLNKADVQKELGVEVSSYDSCNFDINRNFLFQGDWMQPFHRLVPGILEQIPVLIYAGDADFICNWLGNQAWTDALEWPGQKDFNAAKTKDLQLENGDKTGTFKSSGNFTFALAAQFVKAPTDLINATGYLDLPVRYKEVPTGVCETQEGVKSYSGYVDVEEDQHVFWWFFETRNGNASEAPLTVWINGGPGSSSMIGLFEENGPCYIDAEGSVINNPYSWNNVSNMIYIDQPTQVGFSYSIPVNGYVDPSSGYIITLPNATCPDYAQGSDCGTYSYGNESLTVNTTQAGAPNFWKTLQGFMGAFPEYSRNGFHFATESYGGHYGPIYNEYIETQNAKNISGAHQISLESVLIGNGWYDPLIQYQAYYNFTVYPGNTYDYSPFNESVQAQFYNNLYGAGNCVDQVKDCAARGINEICQAADAFCADLVESVYDIYLGRDEYDMRELTPDPFPYGYYTSYLNTPKVQAAIGAFQNFTSYANAVGSAFAATGDDDRESGTIEAVRALLSQGVYVAMMAGDADYNCNWLGGEVVANEVNATNFSVAGYTNITTSDSIVHGQVKQSGLFSFSRIYESGHEVPFYQPLASLEIFERVIGRKDIESGLISIDSNKTYLTTGTQKSTYREGNATIQFEVLPSNSTYNTTLNGPNPVSLAKSELKRSLLGRDSGSGGMKKRFKPQSKKSKRTWH</sequence>
<dbReference type="GO" id="GO:0004185">
    <property type="term" value="F:serine-type carboxypeptidase activity"/>
    <property type="evidence" value="ECO:0007669"/>
    <property type="project" value="UniProtKB-UniRule"/>
</dbReference>
<dbReference type="EMBL" id="JABFCT010000008">
    <property type="protein sequence ID" value="KAF5873809.1"/>
    <property type="molecule type" value="Genomic_DNA"/>
</dbReference>
<keyword evidence="3" id="KW-0926">Vacuole</keyword>
<dbReference type="InterPro" id="IPR018202">
    <property type="entry name" value="Ser_caboxypep_ser_AS"/>
</dbReference>
<keyword evidence="8" id="KW-0865">Zymogen</keyword>
<comment type="similarity">
    <text evidence="2 13">Belongs to the peptidase S10 family.</text>
</comment>